<organism evidence="1 2">
    <name type="scientific">Panicum virgatum</name>
    <name type="common">Blackwell switchgrass</name>
    <dbReference type="NCBI Taxonomy" id="38727"/>
    <lineage>
        <taxon>Eukaryota</taxon>
        <taxon>Viridiplantae</taxon>
        <taxon>Streptophyta</taxon>
        <taxon>Embryophyta</taxon>
        <taxon>Tracheophyta</taxon>
        <taxon>Spermatophyta</taxon>
        <taxon>Magnoliopsida</taxon>
        <taxon>Liliopsida</taxon>
        <taxon>Poales</taxon>
        <taxon>Poaceae</taxon>
        <taxon>PACMAD clade</taxon>
        <taxon>Panicoideae</taxon>
        <taxon>Panicodae</taxon>
        <taxon>Paniceae</taxon>
        <taxon>Panicinae</taxon>
        <taxon>Panicum</taxon>
        <taxon>Panicum sect. Hiantes</taxon>
    </lineage>
</organism>
<evidence type="ECO:0000313" key="1">
    <source>
        <dbReference type="EMBL" id="KAG2542759.1"/>
    </source>
</evidence>
<dbReference type="Proteomes" id="UP000823388">
    <property type="component" value="Chromosome 9N"/>
</dbReference>
<proteinExistence type="predicted"/>
<reference evidence="1" key="1">
    <citation type="submission" date="2020-05" db="EMBL/GenBank/DDBJ databases">
        <title>WGS assembly of Panicum virgatum.</title>
        <authorList>
            <person name="Lovell J.T."/>
            <person name="Jenkins J."/>
            <person name="Shu S."/>
            <person name="Juenger T.E."/>
            <person name="Schmutz J."/>
        </authorList>
    </citation>
    <scope>NUCLEOTIDE SEQUENCE</scope>
    <source>
        <strain evidence="1">AP13</strain>
    </source>
</reference>
<gene>
    <name evidence="1" type="ORF">PVAP13_9NG659700</name>
</gene>
<name>A0A8T0N3U0_PANVG</name>
<evidence type="ECO:0000313" key="2">
    <source>
        <dbReference type="Proteomes" id="UP000823388"/>
    </source>
</evidence>
<protein>
    <submittedName>
        <fullName evidence="1">Uncharacterized protein</fullName>
    </submittedName>
</protein>
<comment type="caution">
    <text evidence="1">The sequence shown here is derived from an EMBL/GenBank/DDBJ whole genome shotgun (WGS) entry which is preliminary data.</text>
</comment>
<dbReference type="AlphaFoldDB" id="A0A8T0N3U0"/>
<dbReference type="EMBL" id="CM029054">
    <property type="protein sequence ID" value="KAG2542759.1"/>
    <property type="molecule type" value="Genomic_DNA"/>
</dbReference>
<keyword evidence="2" id="KW-1185">Reference proteome</keyword>
<accession>A0A8T0N3U0</accession>
<sequence>MRRCLTRRPPDLSTQPQASFPLAFFCRRPCLGSSSLRKPPASFPSPLPLAPPFASDLVRAQVVCTRRVWSRGQTACRDAVPRRQCCNQMGSIRGCWLHCCSRMGHRHRFQSSTYFSPSTASRKKGPPSNLMF</sequence>